<dbReference type="PROSITE" id="PS50835">
    <property type="entry name" value="IG_LIKE"/>
    <property type="match status" value="2"/>
</dbReference>
<dbReference type="InterPro" id="IPR036179">
    <property type="entry name" value="Ig-like_dom_sf"/>
</dbReference>
<dbReference type="Pfam" id="PF07686">
    <property type="entry name" value="V-set"/>
    <property type="match status" value="2"/>
</dbReference>
<evidence type="ECO:0000259" key="7">
    <source>
        <dbReference type="PROSITE" id="PS50835"/>
    </source>
</evidence>
<evidence type="ECO:0000256" key="5">
    <source>
        <dbReference type="SAM" id="Phobius"/>
    </source>
</evidence>
<feature type="signal peptide" evidence="6">
    <location>
        <begin position="1"/>
        <end position="21"/>
    </location>
</feature>
<dbReference type="CDD" id="cd05716">
    <property type="entry name" value="IgV_pIgR_like"/>
    <property type="match status" value="1"/>
</dbReference>
<protein>
    <submittedName>
        <fullName evidence="8">Polymeric immunoglobulin receptor-like</fullName>
    </submittedName>
</protein>
<dbReference type="Proteomes" id="UP000018467">
    <property type="component" value="Unassembled WGS sequence"/>
</dbReference>
<feature type="transmembrane region" description="Helical" evidence="5">
    <location>
        <begin position="232"/>
        <end position="254"/>
    </location>
</feature>
<dbReference type="InterPro" id="IPR013783">
    <property type="entry name" value="Ig-like_fold"/>
</dbReference>
<reference evidence="8" key="4">
    <citation type="submission" date="2025-09" db="UniProtKB">
        <authorList>
            <consortium name="Ensembl"/>
        </authorList>
    </citation>
    <scope>IDENTIFICATION</scope>
</reference>
<dbReference type="GeneTree" id="ENSGT00950000182977"/>
<feature type="region of interest" description="Disordered" evidence="4">
    <location>
        <begin position="295"/>
        <end position="324"/>
    </location>
</feature>
<dbReference type="InterPro" id="IPR013106">
    <property type="entry name" value="Ig_V-set"/>
</dbReference>
<reference evidence="9" key="1">
    <citation type="submission" date="2013-03" db="EMBL/GenBank/DDBJ databases">
        <authorList>
            <person name="Jeffery W."/>
            <person name="Warren W."/>
            <person name="Wilson R.K."/>
        </authorList>
    </citation>
    <scope>NUCLEOTIDE SEQUENCE</scope>
    <source>
        <strain evidence="9">female</strain>
    </source>
</reference>
<evidence type="ECO:0000313" key="9">
    <source>
        <dbReference type="Proteomes" id="UP000018467"/>
    </source>
</evidence>
<name>A0A3B1IYZ8_ASTMX</name>
<keyword evidence="9" id="KW-1185">Reference proteome</keyword>
<evidence type="ECO:0000256" key="4">
    <source>
        <dbReference type="SAM" id="MobiDB-lite"/>
    </source>
</evidence>
<dbReference type="InterPro" id="IPR050671">
    <property type="entry name" value="CD300_family_receptors"/>
</dbReference>
<keyword evidence="3 5" id="KW-0472">Membrane</keyword>
<evidence type="ECO:0000256" key="3">
    <source>
        <dbReference type="ARBA" id="ARBA00023136"/>
    </source>
</evidence>
<dbReference type="AlphaFoldDB" id="A0A3B1IYZ8"/>
<keyword evidence="6" id="KW-0732">Signal</keyword>
<comment type="subcellular location">
    <subcellularLocation>
        <location evidence="1">Membrane</location>
    </subcellularLocation>
</comment>
<evidence type="ECO:0000256" key="2">
    <source>
        <dbReference type="ARBA" id="ARBA00022692"/>
    </source>
</evidence>
<dbReference type="PANTHER" id="PTHR11860">
    <property type="entry name" value="POLYMERIC-IMMUNOGLOBULIN RECEPTOR"/>
    <property type="match status" value="1"/>
</dbReference>
<keyword evidence="5" id="KW-1133">Transmembrane helix</keyword>
<dbReference type="GO" id="GO:0005886">
    <property type="term" value="C:plasma membrane"/>
    <property type="evidence" value="ECO:0007669"/>
    <property type="project" value="TreeGrafter"/>
</dbReference>
<evidence type="ECO:0000313" key="8">
    <source>
        <dbReference type="Ensembl" id="ENSAMXP00000035133.1"/>
    </source>
</evidence>
<dbReference type="PANTHER" id="PTHR11860:SF87">
    <property type="entry name" value="CMRF35-LIKE MOLECULE 8"/>
    <property type="match status" value="1"/>
</dbReference>
<keyword evidence="2 5" id="KW-0812">Transmembrane</keyword>
<dbReference type="InParanoid" id="A0A3B1IYZ8"/>
<feature type="chain" id="PRO_5017299924" evidence="6">
    <location>
        <begin position="22"/>
        <end position="324"/>
    </location>
</feature>
<accession>A0A3B1IYZ8</accession>
<proteinExistence type="predicted"/>
<sequence length="324" mass="36589">MKQYAWIFVFFFPSTPSWSWARELSLPPGGMITIPCHYGMQYKLHKKYWCYDARSAFNYCTIQAYANKTADRVTVTDYPDQNLFTVTMRNLQTGDTGSYWCAVEIDGGPDVNEQIYITVKSDPDVSVVESSVEGQEGGVVRIQCLYSAGYQSEQKQWCRSKDQWCYKVGRTHTSQNSAVQISDDGRSRSFSVEMSGLKKSDTGWYWCRVGKLEVPVHLSVSVGKSHSDSYKIVVSCLTVLLLLILLAAVTIWFLKKRRALTQQDQVKVKKEKKSGCNGNRAAPELSYSSVLFKKVTQKSKQRSPGSQKNSASEDPVIYSTIIDT</sequence>
<dbReference type="Ensembl" id="ENSAMXT00000046241.1">
    <property type="protein sequence ID" value="ENSAMXP00000035133.1"/>
    <property type="gene ID" value="ENSAMXG00000038866.1"/>
</dbReference>
<dbReference type="SUPFAM" id="SSF48726">
    <property type="entry name" value="Immunoglobulin"/>
    <property type="match status" value="2"/>
</dbReference>
<feature type="domain" description="Ig-like" evidence="7">
    <location>
        <begin position="123"/>
        <end position="219"/>
    </location>
</feature>
<dbReference type="SMART" id="SM00409">
    <property type="entry name" value="IG"/>
    <property type="match status" value="2"/>
</dbReference>
<dbReference type="GO" id="GO:0004888">
    <property type="term" value="F:transmembrane signaling receptor activity"/>
    <property type="evidence" value="ECO:0007669"/>
    <property type="project" value="TreeGrafter"/>
</dbReference>
<evidence type="ECO:0000256" key="6">
    <source>
        <dbReference type="SAM" id="SignalP"/>
    </source>
</evidence>
<feature type="compositionally biased region" description="Polar residues" evidence="4">
    <location>
        <begin position="302"/>
        <end position="312"/>
    </location>
</feature>
<organism evidence="8 9">
    <name type="scientific">Astyanax mexicanus</name>
    <name type="common">Blind cave fish</name>
    <name type="synonym">Astyanax fasciatus mexicanus</name>
    <dbReference type="NCBI Taxonomy" id="7994"/>
    <lineage>
        <taxon>Eukaryota</taxon>
        <taxon>Metazoa</taxon>
        <taxon>Chordata</taxon>
        <taxon>Craniata</taxon>
        <taxon>Vertebrata</taxon>
        <taxon>Euteleostomi</taxon>
        <taxon>Actinopterygii</taxon>
        <taxon>Neopterygii</taxon>
        <taxon>Teleostei</taxon>
        <taxon>Ostariophysi</taxon>
        <taxon>Characiformes</taxon>
        <taxon>Characoidei</taxon>
        <taxon>Acestrorhamphidae</taxon>
        <taxon>Acestrorhamphinae</taxon>
        <taxon>Astyanax</taxon>
    </lineage>
</organism>
<dbReference type="InterPro" id="IPR007110">
    <property type="entry name" value="Ig-like_dom"/>
</dbReference>
<feature type="domain" description="Ig-like" evidence="7">
    <location>
        <begin position="13"/>
        <end position="118"/>
    </location>
</feature>
<reference evidence="9" key="2">
    <citation type="journal article" date="2014" name="Nat. Commun.">
        <title>The cavefish genome reveals candidate genes for eye loss.</title>
        <authorList>
            <person name="McGaugh S.E."/>
            <person name="Gross J.B."/>
            <person name="Aken B."/>
            <person name="Blin M."/>
            <person name="Borowsky R."/>
            <person name="Chalopin D."/>
            <person name="Hinaux H."/>
            <person name="Jeffery W.R."/>
            <person name="Keene A."/>
            <person name="Ma L."/>
            <person name="Minx P."/>
            <person name="Murphy D."/>
            <person name="O'Quin K.E."/>
            <person name="Retaux S."/>
            <person name="Rohner N."/>
            <person name="Searle S.M."/>
            <person name="Stahl B.A."/>
            <person name="Tabin C."/>
            <person name="Volff J.N."/>
            <person name="Yoshizawa M."/>
            <person name="Warren W.C."/>
        </authorList>
    </citation>
    <scope>NUCLEOTIDE SEQUENCE [LARGE SCALE GENOMIC DNA]</scope>
    <source>
        <strain evidence="9">female</strain>
    </source>
</reference>
<dbReference type="InterPro" id="IPR003599">
    <property type="entry name" value="Ig_sub"/>
</dbReference>
<dbReference type="Bgee" id="ENSAMXG00000038866">
    <property type="expression patterns" value="Expressed in mesonephros and 2 other cell types or tissues"/>
</dbReference>
<reference evidence="8" key="3">
    <citation type="submission" date="2025-08" db="UniProtKB">
        <authorList>
            <consortium name="Ensembl"/>
        </authorList>
    </citation>
    <scope>IDENTIFICATION</scope>
</reference>
<evidence type="ECO:0000256" key="1">
    <source>
        <dbReference type="ARBA" id="ARBA00004370"/>
    </source>
</evidence>
<dbReference type="Gene3D" id="2.60.40.10">
    <property type="entry name" value="Immunoglobulins"/>
    <property type="match status" value="2"/>
</dbReference>